<feature type="domain" description="BTB" evidence="1">
    <location>
        <begin position="1"/>
        <end position="40"/>
    </location>
</feature>
<dbReference type="Gene3D" id="1.25.40.420">
    <property type="match status" value="1"/>
</dbReference>
<name>A0A7M7Q4E7_NASVI</name>
<evidence type="ECO:0000313" key="3">
    <source>
        <dbReference type="Proteomes" id="UP000002358"/>
    </source>
</evidence>
<proteinExistence type="predicted"/>
<dbReference type="Proteomes" id="UP000002358">
    <property type="component" value="Chromosome 2"/>
</dbReference>
<dbReference type="Pfam" id="PF00651">
    <property type="entry name" value="BTB"/>
    <property type="match status" value="1"/>
</dbReference>
<dbReference type="PANTHER" id="PTHR24413">
    <property type="entry name" value="SPECKLE-TYPE POZ PROTEIN"/>
    <property type="match status" value="1"/>
</dbReference>
<dbReference type="OrthoDB" id="10249567at2759"/>
<dbReference type="AlphaFoldDB" id="A0A7M7Q4E7"/>
<dbReference type="GeneID" id="116415690"/>
<accession>A0A7M7Q4E7</accession>
<dbReference type="EnsemblMetazoa" id="XM_031924259">
    <property type="protein sequence ID" value="XP_031780119"/>
    <property type="gene ID" value="LOC116415690"/>
</dbReference>
<dbReference type="KEGG" id="nvi:116415690"/>
<organism evidence="2 3">
    <name type="scientific">Nasonia vitripennis</name>
    <name type="common">Parasitic wasp</name>
    <dbReference type="NCBI Taxonomy" id="7425"/>
    <lineage>
        <taxon>Eukaryota</taxon>
        <taxon>Metazoa</taxon>
        <taxon>Ecdysozoa</taxon>
        <taxon>Arthropoda</taxon>
        <taxon>Hexapoda</taxon>
        <taxon>Insecta</taxon>
        <taxon>Pterygota</taxon>
        <taxon>Neoptera</taxon>
        <taxon>Endopterygota</taxon>
        <taxon>Hymenoptera</taxon>
        <taxon>Apocrita</taxon>
        <taxon>Proctotrupomorpha</taxon>
        <taxon>Chalcidoidea</taxon>
        <taxon>Pteromalidae</taxon>
        <taxon>Pteromalinae</taxon>
        <taxon>Nasonia</taxon>
    </lineage>
</organism>
<dbReference type="SMR" id="A0A7M7Q4E7"/>
<sequence>MFDQPMKEQQENEVEIEDIDYDVMQQLLQFVYTGKVNDKKEAIFYIDLLIAADKYELDGLKMLCEDSLIVNLSATNVGELLAVADRHKASALKKASMEFILKHLKLLIDSQKFKADMAALSPLLVEIITMFMLSEQ</sequence>
<dbReference type="SUPFAM" id="SSF54695">
    <property type="entry name" value="POZ domain"/>
    <property type="match status" value="1"/>
</dbReference>
<evidence type="ECO:0000259" key="1">
    <source>
        <dbReference type="PROSITE" id="PS50097"/>
    </source>
</evidence>
<dbReference type="Gene3D" id="3.30.710.10">
    <property type="entry name" value="Potassium Channel Kv1.1, Chain A"/>
    <property type="match status" value="1"/>
</dbReference>
<dbReference type="InterPro" id="IPR011333">
    <property type="entry name" value="SKP1/BTB/POZ_sf"/>
</dbReference>
<dbReference type="InParanoid" id="A0A7M7Q4E7"/>
<dbReference type="InterPro" id="IPR000210">
    <property type="entry name" value="BTB/POZ_dom"/>
</dbReference>
<protein>
    <recommendedName>
        <fullName evidence="1">BTB domain-containing protein</fullName>
    </recommendedName>
</protein>
<evidence type="ECO:0000313" key="2">
    <source>
        <dbReference type="EnsemblMetazoa" id="XP_031780119"/>
    </source>
</evidence>
<dbReference type="CDD" id="cd14733">
    <property type="entry name" value="BACK"/>
    <property type="match status" value="1"/>
</dbReference>
<dbReference type="PROSITE" id="PS50097">
    <property type="entry name" value="BTB"/>
    <property type="match status" value="1"/>
</dbReference>
<dbReference type="RefSeq" id="XP_031780119.1">
    <property type="nucleotide sequence ID" value="XM_031924259.1"/>
</dbReference>
<keyword evidence="3" id="KW-1185">Reference proteome</keyword>
<reference evidence="2" key="1">
    <citation type="submission" date="2021-01" db="UniProtKB">
        <authorList>
            <consortium name="EnsemblMetazoa"/>
        </authorList>
    </citation>
    <scope>IDENTIFICATION</scope>
</reference>